<gene>
    <name evidence="3" type="ORF">CBR_g31045</name>
</gene>
<dbReference type="Gramene" id="GBG80585">
    <property type="protein sequence ID" value="GBG80585"/>
    <property type="gene ID" value="CBR_g31045"/>
</dbReference>
<organism evidence="3 4">
    <name type="scientific">Chara braunii</name>
    <name type="common">Braun's stonewort</name>
    <dbReference type="NCBI Taxonomy" id="69332"/>
    <lineage>
        <taxon>Eukaryota</taxon>
        <taxon>Viridiplantae</taxon>
        <taxon>Streptophyta</taxon>
        <taxon>Charophyceae</taxon>
        <taxon>Charales</taxon>
        <taxon>Characeae</taxon>
        <taxon>Chara</taxon>
    </lineage>
</organism>
<feature type="region of interest" description="Disordered" evidence="1">
    <location>
        <begin position="516"/>
        <end position="611"/>
    </location>
</feature>
<dbReference type="InterPro" id="IPR007021">
    <property type="entry name" value="DUF659"/>
</dbReference>
<dbReference type="SUPFAM" id="SSF53098">
    <property type="entry name" value="Ribonuclease H-like"/>
    <property type="match status" value="1"/>
</dbReference>
<dbReference type="InterPro" id="IPR012337">
    <property type="entry name" value="RNaseH-like_sf"/>
</dbReference>
<dbReference type="Pfam" id="PF04937">
    <property type="entry name" value="DUF659"/>
    <property type="match status" value="1"/>
</dbReference>
<feature type="region of interest" description="Disordered" evidence="1">
    <location>
        <begin position="279"/>
        <end position="314"/>
    </location>
</feature>
<dbReference type="EMBL" id="BFEA01000350">
    <property type="protein sequence ID" value="GBG80585.1"/>
    <property type="molecule type" value="Genomic_DNA"/>
</dbReference>
<name>A0A388LE54_CHABU</name>
<comment type="caution">
    <text evidence="3">The sequence shown here is derived from an EMBL/GenBank/DDBJ whole genome shotgun (WGS) entry which is preliminary data.</text>
</comment>
<feature type="compositionally biased region" description="Basic and acidic residues" evidence="1">
    <location>
        <begin position="601"/>
        <end position="611"/>
    </location>
</feature>
<evidence type="ECO:0000259" key="2">
    <source>
        <dbReference type="Pfam" id="PF04937"/>
    </source>
</evidence>
<dbReference type="AlphaFoldDB" id="A0A388LE54"/>
<dbReference type="Proteomes" id="UP000265515">
    <property type="component" value="Unassembled WGS sequence"/>
</dbReference>
<proteinExistence type="predicted"/>
<feature type="compositionally biased region" description="Basic residues" evidence="1">
    <location>
        <begin position="281"/>
        <end position="293"/>
    </location>
</feature>
<evidence type="ECO:0000313" key="4">
    <source>
        <dbReference type="Proteomes" id="UP000265515"/>
    </source>
</evidence>
<evidence type="ECO:0000313" key="3">
    <source>
        <dbReference type="EMBL" id="GBG80585.1"/>
    </source>
</evidence>
<accession>A0A388LE54</accession>
<reference evidence="3 4" key="1">
    <citation type="journal article" date="2018" name="Cell">
        <title>The Chara Genome: Secondary Complexity and Implications for Plant Terrestrialization.</title>
        <authorList>
            <person name="Nishiyama T."/>
            <person name="Sakayama H."/>
            <person name="Vries J.D."/>
            <person name="Buschmann H."/>
            <person name="Saint-Marcoux D."/>
            <person name="Ullrich K.K."/>
            <person name="Haas F.B."/>
            <person name="Vanderstraeten L."/>
            <person name="Becker D."/>
            <person name="Lang D."/>
            <person name="Vosolsobe S."/>
            <person name="Rombauts S."/>
            <person name="Wilhelmsson P.K.I."/>
            <person name="Janitza P."/>
            <person name="Kern R."/>
            <person name="Heyl A."/>
            <person name="Rumpler F."/>
            <person name="Villalobos L.I.A.C."/>
            <person name="Clay J.M."/>
            <person name="Skokan R."/>
            <person name="Toyoda A."/>
            <person name="Suzuki Y."/>
            <person name="Kagoshima H."/>
            <person name="Schijlen E."/>
            <person name="Tajeshwar N."/>
            <person name="Catarino B."/>
            <person name="Hetherington A.J."/>
            <person name="Saltykova A."/>
            <person name="Bonnot C."/>
            <person name="Breuninger H."/>
            <person name="Symeonidi A."/>
            <person name="Radhakrishnan G.V."/>
            <person name="Van Nieuwerburgh F."/>
            <person name="Deforce D."/>
            <person name="Chang C."/>
            <person name="Karol K.G."/>
            <person name="Hedrich R."/>
            <person name="Ulvskov P."/>
            <person name="Glockner G."/>
            <person name="Delwiche C.F."/>
            <person name="Petrasek J."/>
            <person name="Van de Peer Y."/>
            <person name="Friml J."/>
            <person name="Beilby M."/>
            <person name="Dolan L."/>
            <person name="Kohara Y."/>
            <person name="Sugano S."/>
            <person name="Fujiyama A."/>
            <person name="Delaux P.-M."/>
            <person name="Quint M."/>
            <person name="TheiBen G."/>
            <person name="Hagemann M."/>
            <person name="Harholt J."/>
            <person name="Dunand C."/>
            <person name="Zachgo S."/>
            <person name="Langdale J."/>
            <person name="Maumus F."/>
            <person name="Straeten D.V.D."/>
            <person name="Gould S.B."/>
            <person name="Rensing S.A."/>
        </authorList>
    </citation>
    <scope>NUCLEOTIDE SEQUENCE [LARGE SCALE GENOMIC DNA]</scope>
    <source>
        <strain evidence="3 4">S276</strain>
    </source>
</reference>
<feature type="compositionally biased region" description="Basic and acidic residues" evidence="1">
    <location>
        <begin position="532"/>
        <end position="545"/>
    </location>
</feature>
<keyword evidence="4" id="KW-1185">Reference proteome</keyword>
<feature type="domain" description="DUF659" evidence="2">
    <location>
        <begin position="8"/>
        <end position="68"/>
    </location>
</feature>
<sequence>MNIKLIDITAFVTDSAGVNVTAMEVFQKDESVKHIFWIPCVAHIMDLILEDIGGIDWAASRIAQARLVTRFFKRHGYAIEVLKAYSTKTLLTPAETPWWVDLRALCKMLEPIMDMLKLVDNDTRQINKILRRFEEMIASCLSAFRDIDWDQQDAIVEVFLRRRTMFKTPAHTATMLLDPEFRDATLYDDAEVQQALVEALVQILDRPSLCDDGDGERPDIFGKWVHYWQAVEDEAVVDQQLARGTGALAKVTEEELSLARERMRVVSRMGAERRVAESDRRRCRAGGRGRGGHGRAGVGGQTRGNVGSTPRTWRQRTDGCIRRARMRWDEGDFLFDNTSSDDGDFFAHRVHIATDTGAHVMPQDLVAMSEDEMGDPSNKMRRDPVHAEAQVSVTDTMVTEENTGFRITHPQLPAPVVSTEEETEFGGPGPLHQAQTCLLDEMTLVVRGFDEFGGDTILHPPEYGAPAIFHVSGPWAVEQGLTEKVARNRRSGLPVAAQRSLGGSLEAASGDFVAQGGHGLQQLSDDVSSVRPPDEGPQREPHRGSTETLEARPPGVIRSDGGEGVGHDTAQPGSADARRSIGGGIEHIGSSTSHPNIVRPSAHDVGDAVDW</sequence>
<evidence type="ECO:0000256" key="1">
    <source>
        <dbReference type="SAM" id="MobiDB-lite"/>
    </source>
</evidence>
<protein>
    <recommendedName>
        <fullName evidence="2">DUF659 domain-containing protein</fullName>
    </recommendedName>
</protein>